<evidence type="ECO:0000256" key="1">
    <source>
        <dbReference type="SAM" id="SignalP"/>
    </source>
</evidence>
<evidence type="ECO:0008006" key="4">
    <source>
        <dbReference type="Google" id="ProtNLM"/>
    </source>
</evidence>
<dbReference type="EMBL" id="JAAITS010000002">
    <property type="protein sequence ID" value="NSG84029.1"/>
    <property type="molecule type" value="Genomic_DNA"/>
</dbReference>
<accession>A0ABX2H1K2</accession>
<feature type="signal peptide" evidence="1">
    <location>
        <begin position="1"/>
        <end position="25"/>
    </location>
</feature>
<dbReference type="RefSeq" id="WP_173769104.1">
    <property type="nucleotide sequence ID" value="NZ_JAAIPV010000006.1"/>
</dbReference>
<keyword evidence="3" id="KW-1185">Reference proteome</keyword>
<dbReference type="Proteomes" id="UP001644719">
    <property type="component" value="Unassembled WGS sequence"/>
</dbReference>
<gene>
    <name evidence="2" type="ORF">G5B17_00950</name>
</gene>
<feature type="chain" id="PRO_5045618431" description="Toxin A" evidence="1">
    <location>
        <begin position="26"/>
        <end position="212"/>
    </location>
</feature>
<name>A0ABX2H1K2_9FIRM</name>
<evidence type="ECO:0000313" key="2">
    <source>
        <dbReference type="EMBL" id="NSG84029.1"/>
    </source>
</evidence>
<proteinExistence type="predicted"/>
<keyword evidence="1" id="KW-0732">Signal</keyword>
<comment type="caution">
    <text evidence="2">The sequence shown here is derived from an EMBL/GenBank/DDBJ whole genome shotgun (WGS) entry which is preliminary data.</text>
</comment>
<dbReference type="Gene3D" id="2.10.270.10">
    <property type="entry name" value="Cholin Binding"/>
    <property type="match status" value="1"/>
</dbReference>
<dbReference type="SUPFAM" id="SSF69360">
    <property type="entry name" value="Cell wall binding repeat"/>
    <property type="match status" value="1"/>
</dbReference>
<protein>
    <recommendedName>
        <fullName evidence="4">Toxin A</fullName>
    </recommendedName>
</protein>
<sequence length="212" mass="23299">MRKWKKLLLPAMCAFMLQIPVIVNAEAVDSSNNVTSAVETPVATPTPALLDGIVKKGSRTYFYKNGVMQKNCWSPDKKQYFGKNGVAYAAPKVSGCKKNIVVKKIGKKYYGFDRNGFKVKKGVYADAKGTPYYFDKKGVRVAKKSNQLKAASKYMADGAVLRKLLGRPSKTKTLSSCMTGISKDLKLTYANIFVQLGKKITGGEIVYGVQAR</sequence>
<evidence type="ECO:0000313" key="3">
    <source>
        <dbReference type="Proteomes" id="UP001644719"/>
    </source>
</evidence>
<reference evidence="2 3" key="1">
    <citation type="journal article" date="2020" name="Cell Host Microbe">
        <title>Functional and Genomic Variation between Human-Derived Isolates of Lachnospiraceae Reveals Inter- and Intra-Species Diversity.</title>
        <authorList>
            <person name="Sorbara M.T."/>
            <person name="Littmann E.R."/>
            <person name="Fontana E."/>
            <person name="Moody T.U."/>
            <person name="Kohout C.E."/>
            <person name="Gjonbalaj M."/>
            <person name="Eaton V."/>
            <person name="Seok R."/>
            <person name="Leiner I.M."/>
            <person name="Pamer E.G."/>
        </authorList>
    </citation>
    <scope>NUCLEOTIDE SEQUENCE [LARGE SCALE GENOMIC DNA]</scope>
    <source>
        <strain evidence="2 3">MSK.17.74</strain>
    </source>
</reference>
<organism evidence="2 3">
    <name type="scientific">Blautia faecis</name>
    <dbReference type="NCBI Taxonomy" id="871665"/>
    <lineage>
        <taxon>Bacteria</taxon>
        <taxon>Bacillati</taxon>
        <taxon>Bacillota</taxon>
        <taxon>Clostridia</taxon>
        <taxon>Lachnospirales</taxon>
        <taxon>Lachnospiraceae</taxon>
        <taxon>Blautia</taxon>
    </lineage>
</organism>